<name>A0A1J5RSY7_9ZZZZ</name>
<comment type="caution">
    <text evidence="1">The sequence shown here is derived from an EMBL/GenBank/DDBJ whole genome shotgun (WGS) entry which is preliminary data.</text>
</comment>
<reference evidence="1" key="1">
    <citation type="submission" date="2016-10" db="EMBL/GenBank/DDBJ databases">
        <title>Sequence of Gallionella enrichment culture.</title>
        <authorList>
            <person name="Poehlein A."/>
            <person name="Muehling M."/>
            <person name="Daniel R."/>
        </authorList>
    </citation>
    <scope>NUCLEOTIDE SEQUENCE</scope>
</reference>
<proteinExistence type="predicted"/>
<accession>A0A1J5RSY7</accession>
<dbReference type="AlphaFoldDB" id="A0A1J5RSY7"/>
<evidence type="ECO:0000313" key="1">
    <source>
        <dbReference type="EMBL" id="OIQ99408.1"/>
    </source>
</evidence>
<gene>
    <name evidence="1" type="ORF">GALL_185050</name>
</gene>
<organism evidence="1">
    <name type="scientific">mine drainage metagenome</name>
    <dbReference type="NCBI Taxonomy" id="410659"/>
    <lineage>
        <taxon>unclassified sequences</taxon>
        <taxon>metagenomes</taxon>
        <taxon>ecological metagenomes</taxon>
    </lineage>
</organism>
<protein>
    <submittedName>
        <fullName evidence="1">Uncharacterized protein</fullName>
    </submittedName>
</protein>
<sequence>MKKVILASVLLTGCATQSGVIPEGKDSYLLLMSGGISSAPIDLKIKAHKEANAYCMGFNKRPETIAEKTSQAGMSSDIADEELKFRCIANSDLPDVPADAH</sequence>
<dbReference type="EMBL" id="MLJW01000106">
    <property type="protein sequence ID" value="OIQ99408.1"/>
    <property type="molecule type" value="Genomic_DNA"/>
</dbReference>